<keyword evidence="6" id="KW-0342">GTP-binding</keyword>
<dbReference type="InterPro" id="IPR000640">
    <property type="entry name" value="EFG_V-like"/>
</dbReference>
<feature type="transmembrane region" description="Helical" evidence="8">
    <location>
        <begin position="45"/>
        <end position="65"/>
    </location>
</feature>
<dbReference type="InterPro" id="IPR000795">
    <property type="entry name" value="T_Tr_GTP-bd_dom"/>
</dbReference>
<keyword evidence="5" id="KW-0496">Mitochondrion</keyword>
<sequence length="610" mass="68648">MGAASVSYVVDKNKRYTTAMKLSIALATLSIIGLLVSLNYTNNKLVISIFCAIFGFFGFMSYPLGLELGIECSFPVVPEATTSGLLMISGQIQGIVFTYLITQLAVESLPGIYDYKYNPFLINPSSDKKLDTGVVGKMEMSVYIPELIRNFCIISHINHGKTTLCDRLLEETKTIPKEIIGKQYLDKLDVEMRRGITVKAHTCSMVWNYNNTPYLLNMIDTPGHVDFSYGVWRSVPACEGAILVVDAKSGVEAQTVDYFKHAQKSGLHIIPVINKIDLKKADQQSVALQMNKWFDFKEEDILHVSAKCGTNVEQLLNELIVRIPAPRGDPNNPFLESDYQLCSRNINKLLLNYSAVHLNTESHPAFGKGFRFDTQVIILPPSVPYKVKIKGDKNIKKYGREELIITNALELPNVNIISEFFEPMVIGTVTTPENYSKHVSRICLNRRGVHINTCYSEMNTTTLSYKFPLSEIIIDFNHELKAVTSGYASFVYKDIGYESTDLVKLDILLNDKPVNQLSHLVNAFRATTYGKNMCAKLKNHLKRHQFDIKIEAAIGDEIVAREDIKAYHMGSHITRVDITIIVVSYSGNRYEAKTIARKKHSQTETIETTH</sequence>
<comment type="similarity">
    <text evidence="1">Belongs to the TRAFAC class translation factor GTPase superfamily. Classic translation factor GTPase family. LepA subfamily.</text>
</comment>
<evidence type="ECO:0000313" key="11">
    <source>
        <dbReference type="Proteomes" id="UP000759131"/>
    </source>
</evidence>
<dbReference type="InterPro" id="IPR035647">
    <property type="entry name" value="EFG_III/V"/>
</dbReference>
<dbReference type="PRINTS" id="PR00315">
    <property type="entry name" value="ELONGATNFCT"/>
</dbReference>
<dbReference type="GO" id="GO:0005525">
    <property type="term" value="F:GTP binding"/>
    <property type="evidence" value="ECO:0007669"/>
    <property type="project" value="UniProtKB-KW"/>
</dbReference>
<evidence type="ECO:0000256" key="5">
    <source>
        <dbReference type="ARBA" id="ARBA00023128"/>
    </source>
</evidence>
<reference evidence="10" key="1">
    <citation type="submission" date="2020-11" db="EMBL/GenBank/DDBJ databases">
        <authorList>
            <person name="Tran Van P."/>
        </authorList>
    </citation>
    <scope>NUCLEOTIDE SEQUENCE</scope>
</reference>
<gene>
    <name evidence="10" type="ORF">OSB1V03_LOCUS15145</name>
</gene>
<feature type="domain" description="Tr-type G" evidence="9">
    <location>
        <begin position="146"/>
        <end position="327"/>
    </location>
</feature>
<evidence type="ECO:0000259" key="9">
    <source>
        <dbReference type="PROSITE" id="PS51722"/>
    </source>
</evidence>
<evidence type="ECO:0000256" key="2">
    <source>
        <dbReference type="ARBA" id="ARBA00022741"/>
    </source>
</evidence>
<dbReference type="InterPro" id="IPR038363">
    <property type="entry name" value="LepA_C_sf"/>
</dbReference>
<dbReference type="FunFam" id="3.30.70.240:FF:000007">
    <property type="entry name" value="Translation factor GUF1, mitochondrial"/>
    <property type="match status" value="1"/>
</dbReference>
<evidence type="ECO:0000256" key="8">
    <source>
        <dbReference type="SAM" id="Phobius"/>
    </source>
</evidence>
<evidence type="ECO:0000256" key="4">
    <source>
        <dbReference type="ARBA" id="ARBA00022801"/>
    </source>
</evidence>
<evidence type="ECO:0000256" key="7">
    <source>
        <dbReference type="ARBA" id="ARBA00023136"/>
    </source>
</evidence>
<dbReference type="CDD" id="cd03709">
    <property type="entry name" value="lepA_C"/>
    <property type="match status" value="1"/>
</dbReference>
<keyword evidence="11" id="KW-1185">Reference proteome</keyword>
<dbReference type="PANTHER" id="PTHR43512:SF7">
    <property type="entry name" value="TRANSLATION FACTOR GUF1, MITOCHONDRIAL"/>
    <property type="match status" value="1"/>
</dbReference>
<evidence type="ECO:0000313" key="10">
    <source>
        <dbReference type="EMBL" id="CAD7634750.1"/>
    </source>
</evidence>
<keyword evidence="8" id="KW-0812">Transmembrane</keyword>
<dbReference type="PANTHER" id="PTHR43512">
    <property type="entry name" value="TRANSLATION FACTOR GUF1-RELATED"/>
    <property type="match status" value="1"/>
</dbReference>
<keyword evidence="3" id="KW-0999">Mitochondrion inner membrane</keyword>
<dbReference type="GO" id="GO:0003924">
    <property type="term" value="F:GTPase activity"/>
    <property type="evidence" value="ECO:0007669"/>
    <property type="project" value="InterPro"/>
</dbReference>
<keyword evidence="8" id="KW-1133">Transmembrane helix</keyword>
<proteinExistence type="inferred from homology"/>
<dbReference type="InterPro" id="IPR035654">
    <property type="entry name" value="LepA_IV"/>
</dbReference>
<keyword evidence="4" id="KW-0378">Hydrolase</keyword>
<dbReference type="AlphaFoldDB" id="A0A7R9Q746"/>
<dbReference type="GO" id="GO:0045727">
    <property type="term" value="P:positive regulation of translation"/>
    <property type="evidence" value="ECO:0007669"/>
    <property type="project" value="TreeGrafter"/>
</dbReference>
<protein>
    <recommendedName>
        <fullName evidence="9">Tr-type G domain-containing protein</fullName>
    </recommendedName>
</protein>
<dbReference type="PROSITE" id="PS51722">
    <property type="entry name" value="G_TR_2"/>
    <property type="match status" value="1"/>
</dbReference>
<dbReference type="Pfam" id="PF06421">
    <property type="entry name" value="LepA_C"/>
    <property type="match status" value="1"/>
</dbReference>
<dbReference type="SUPFAM" id="SSF103473">
    <property type="entry name" value="MFS general substrate transporter"/>
    <property type="match status" value="1"/>
</dbReference>
<dbReference type="Proteomes" id="UP000759131">
    <property type="component" value="Unassembled WGS sequence"/>
</dbReference>
<dbReference type="Gene3D" id="3.30.70.240">
    <property type="match status" value="1"/>
</dbReference>
<dbReference type="Gene3D" id="3.40.50.300">
    <property type="entry name" value="P-loop containing nucleotide triphosphate hydrolases"/>
    <property type="match status" value="1"/>
</dbReference>
<evidence type="ECO:0000256" key="1">
    <source>
        <dbReference type="ARBA" id="ARBA00005454"/>
    </source>
</evidence>
<dbReference type="EMBL" id="CAJPIZ010015255">
    <property type="protein sequence ID" value="CAG2115180.1"/>
    <property type="molecule type" value="Genomic_DNA"/>
</dbReference>
<dbReference type="InterPro" id="IPR006297">
    <property type="entry name" value="EF-4"/>
</dbReference>
<dbReference type="GO" id="GO:0005739">
    <property type="term" value="C:mitochondrion"/>
    <property type="evidence" value="ECO:0007669"/>
    <property type="project" value="TreeGrafter"/>
</dbReference>
<dbReference type="SUPFAM" id="SSF52540">
    <property type="entry name" value="P-loop containing nucleoside triphosphate hydrolases"/>
    <property type="match status" value="1"/>
</dbReference>
<dbReference type="Pfam" id="PF00009">
    <property type="entry name" value="GTP_EFTU"/>
    <property type="match status" value="1"/>
</dbReference>
<organism evidence="10">
    <name type="scientific">Medioppia subpectinata</name>
    <dbReference type="NCBI Taxonomy" id="1979941"/>
    <lineage>
        <taxon>Eukaryota</taxon>
        <taxon>Metazoa</taxon>
        <taxon>Ecdysozoa</taxon>
        <taxon>Arthropoda</taxon>
        <taxon>Chelicerata</taxon>
        <taxon>Arachnida</taxon>
        <taxon>Acari</taxon>
        <taxon>Acariformes</taxon>
        <taxon>Sarcoptiformes</taxon>
        <taxon>Oribatida</taxon>
        <taxon>Brachypylina</taxon>
        <taxon>Oppioidea</taxon>
        <taxon>Oppiidae</taxon>
        <taxon>Medioppia</taxon>
    </lineage>
</organism>
<accession>A0A7R9Q746</accession>
<dbReference type="Pfam" id="PF00679">
    <property type="entry name" value="EFG_C"/>
    <property type="match status" value="1"/>
</dbReference>
<dbReference type="InterPro" id="IPR027417">
    <property type="entry name" value="P-loop_NTPase"/>
</dbReference>
<feature type="transmembrane region" description="Helical" evidence="8">
    <location>
        <begin position="20"/>
        <end position="38"/>
    </location>
</feature>
<dbReference type="GO" id="GO:0097177">
    <property type="term" value="F:mitochondrial ribosome binding"/>
    <property type="evidence" value="ECO:0007669"/>
    <property type="project" value="TreeGrafter"/>
</dbReference>
<name>A0A7R9Q746_9ACAR</name>
<dbReference type="OrthoDB" id="1074at2759"/>
<dbReference type="InterPro" id="IPR036259">
    <property type="entry name" value="MFS_trans_sf"/>
</dbReference>
<evidence type="ECO:0000256" key="6">
    <source>
        <dbReference type="ARBA" id="ARBA00023134"/>
    </source>
</evidence>
<dbReference type="EMBL" id="OC869830">
    <property type="protein sequence ID" value="CAD7634750.1"/>
    <property type="molecule type" value="Genomic_DNA"/>
</dbReference>
<evidence type="ECO:0000256" key="3">
    <source>
        <dbReference type="ARBA" id="ARBA00022792"/>
    </source>
</evidence>
<dbReference type="Gene3D" id="3.30.70.2570">
    <property type="entry name" value="Elongation factor 4, C-terminal domain"/>
    <property type="match status" value="1"/>
</dbReference>
<keyword evidence="7 8" id="KW-0472">Membrane</keyword>
<dbReference type="InterPro" id="IPR005225">
    <property type="entry name" value="Small_GTP-bd"/>
</dbReference>
<dbReference type="SUPFAM" id="SSF54980">
    <property type="entry name" value="EF-G C-terminal domain-like"/>
    <property type="match status" value="1"/>
</dbReference>
<dbReference type="NCBIfam" id="TIGR00231">
    <property type="entry name" value="small_GTP"/>
    <property type="match status" value="1"/>
</dbReference>
<keyword evidence="2" id="KW-0547">Nucleotide-binding</keyword>
<dbReference type="InterPro" id="IPR013842">
    <property type="entry name" value="LepA_CTD"/>
</dbReference>